<keyword evidence="2" id="KW-0732">Signal</keyword>
<feature type="region of interest" description="Disordered" evidence="1">
    <location>
        <begin position="24"/>
        <end position="61"/>
    </location>
</feature>
<evidence type="ECO:0000256" key="2">
    <source>
        <dbReference type="SAM" id="SignalP"/>
    </source>
</evidence>
<dbReference type="AlphaFoldDB" id="A0AA35L2F5"/>
<feature type="non-terminal residue" evidence="3">
    <location>
        <position position="61"/>
    </location>
</feature>
<reference evidence="3" key="1">
    <citation type="submission" date="2022-12" db="EMBL/GenBank/DDBJ databases">
        <authorList>
            <person name="Alioto T."/>
            <person name="Alioto T."/>
            <person name="Gomez Garrido J."/>
        </authorList>
    </citation>
    <scope>NUCLEOTIDE SEQUENCE</scope>
</reference>
<sequence>MIHSLCFAFQNVFLLTEVSLGSGRKSQQQQQQQQQQPVASQTPERSLPSFRGLYCMGHSGS</sequence>
<evidence type="ECO:0000313" key="4">
    <source>
        <dbReference type="Proteomes" id="UP001178461"/>
    </source>
</evidence>
<evidence type="ECO:0000313" key="3">
    <source>
        <dbReference type="EMBL" id="CAI5788642.1"/>
    </source>
</evidence>
<accession>A0AA35L2F5</accession>
<dbReference type="EMBL" id="OX395137">
    <property type="protein sequence ID" value="CAI5788642.1"/>
    <property type="molecule type" value="Genomic_DNA"/>
</dbReference>
<feature type="chain" id="PRO_5041205625" evidence="2">
    <location>
        <begin position="24"/>
        <end position="61"/>
    </location>
</feature>
<organism evidence="3 4">
    <name type="scientific">Podarcis lilfordi</name>
    <name type="common">Lilford's wall lizard</name>
    <dbReference type="NCBI Taxonomy" id="74358"/>
    <lineage>
        <taxon>Eukaryota</taxon>
        <taxon>Metazoa</taxon>
        <taxon>Chordata</taxon>
        <taxon>Craniata</taxon>
        <taxon>Vertebrata</taxon>
        <taxon>Euteleostomi</taxon>
        <taxon>Lepidosauria</taxon>
        <taxon>Squamata</taxon>
        <taxon>Bifurcata</taxon>
        <taxon>Unidentata</taxon>
        <taxon>Episquamata</taxon>
        <taxon>Laterata</taxon>
        <taxon>Lacertibaenia</taxon>
        <taxon>Lacertidae</taxon>
        <taxon>Podarcis</taxon>
    </lineage>
</organism>
<name>A0AA35L2F5_9SAUR</name>
<proteinExistence type="predicted"/>
<dbReference type="Proteomes" id="UP001178461">
    <property type="component" value="Chromosome 12"/>
</dbReference>
<keyword evidence="4" id="KW-1185">Reference proteome</keyword>
<feature type="compositionally biased region" description="Low complexity" evidence="1">
    <location>
        <begin position="27"/>
        <end position="36"/>
    </location>
</feature>
<gene>
    <name evidence="3" type="ORF">PODLI_1B010681</name>
</gene>
<feature type="signal peptide" evidence="2">
    <location>
        <begin position="1"/>
        <end position="23"/>
    </location>
</feature>
<evidence type="ECO:0000256" key="1">
    <source>
        <dbReference type="SAM" id="MobiDB-lite"/>
    </source>
</evidence>
<protein>
    <submittedName>
        <fullName evidence="3">Uncharacterized protein</fullName>
    </submittedName>
</protein>